<feature type="transmembrane region" description="Helical" evidence="5">
    <location>
        <begin position="351"/>
        <end position="377"/>
    </location>
</feature>
<evidence type="ECO:0000256" key="4">
    <source>
        <dbReference type="ARBA" id="ARBA00023136"/>
    </source>
</evidence>
<dbReference type="InParanoid" id="A0A078B897"/>
<dbReference type="InterPro" id="IPR049680">
    <property type="entry name" value="FLVCR1-2_SLC49-like"/>
</dbReference>
<keyword evidence="7" id="KW-1185">Reference proteome</keyword>
<dbReference type="PANTHER" id="PTHR10924:SF6">
    <property type="entry name" value="SOLUTE CARRIER FAMILY 49 MEMBER A3"/>
    <property type="match status" value="1"/>
</dbReference>
<feature type="transmembrane region" description="Helical" evidence="5">
    <location>
        <begin position="253"/>
        <end position="274"/>
    </location>
</feature>
<gene>
    <name evidence="6" type="primary">Contig15642.g16663</name>
    <name evidence="6" type="ORF">STYLEM_19774</name>
</gene>
<name>A0A078B897_STYLE</name>
<evidence type="ECO:0000256" key="2">
    <source>
        <dbReference type="ARBA" id="ARBA00022692"/>
    </source>
</evidence>
<protein>
    <recommendedName>
        <fullName evidence="8">Major facilitator superfamily protein</fullName>
    </recommendedName>
</protein>
<feature type="transmembrane region" description="Helical" evidence="5">
    <location>
        <begin position="389"/>
        <end position="407"/>
    </location>
</feature>
<evidence type="ECO:0000256" key="3">
    <source>
        <dbReference type="ARBA" id="ARBA00022989"/>
    </source>
</evidence>
<reference evidence="6 7" key="1">
    <citation type="submission" date="2014-06" db="EMBL/GenBank/DDBJ databases">
        <authorList>
            <person name="Swart Estienne"/>
        </authorList>
    </citation>
    <scope>NUCLEOTIDE SEQUENCE [LARGE SCALE GENOMIC DNA]</scope>
    <source>
        <strain evidence="6 7">130c</strain>
    </source>
</reference>
<evidence type="ECO:0000313" key="6">
    <source>
        <dbReference type="EMBL" id="CDW90629.1"/>
    </source>
</evidence>
<organism evidence="6 7">
    <name type="scientific">Stylonychia lemnae</name>
    <name type="common">Ciliate</name>
    <dbReference type="NCBI Taxonomy" id="5949"/>
    <lineage>
        <taxon>Eukaryota</taxon>
        <taxon>Sar</taxon>
        <taxon>Alveolata</taxon>
        <taxon>Ciliophora</taxon>
        <taxon>Intramacronucleata</taxon>
        <taxon>Spirotrichea</taxon>
        <taxon>Stichotrichia</taxon>
        <taxon>Sporadotrichida</taxon>
        <taxon>Oxytrichidae</taxon>
        <taxon>Stylonychinae</taxon>
        <taxon>Stylonychia</taxon>
    </lineage>
</organism>
<accession>A0A078B897</accession>
<proteinExistence type="predicted"/>
<dbReference type="EMBL" id="CCKQ01018651">
    <property type="protein sequence ID" value="CDW90629.1"/>
    <property type="molecule type" value="Genomic_DNA"/>
</dbReference>
<feature type="transmembrane region" description="Helical" evidence="5">
    <location>
        <begin position="294"/>
        <end position="312"/>
    </location>
</feature>
<keyword evidence="4 5" id="KW-0472">Membrane</keyword>
<evidence type="ECO:0000256" key="5">
    <source>
        <dbReference type="SAM" id="Phobius"/>
    </source>
</evidence>
<dbReference type="InterPro" id="IPR036259">
    <property type="entry name" value="MFS_trans_sf"/>
</dbReference>
<sequence length="453" mass="51757">MSLDHKNSIQSQLEDNNSIQDFQYSGEQTYFLDTETLVQQDSVKLNKVRESVAQQYFQRGKYSNFTWIGDPRKQEESKELAQISQFGFIFCLYSHTLSMAIFSLPCAYLIEKIGVNKSMTLAIGLNSIGLWFGYLEFYTIGLFIAQISQPISGNLITKISALWFGPKGRVLVITGSVICQTIPLMMIDKRLDSYLGPYGLMSLAIICAVLVPITLILFYDKPDFAPTISEEAKEDRTVCFKEDLASILSNKSFLSLAIASIFLLVNIRFFNQVIRRFFMTSFGIGKELTYMKQLIYLSMLSVFLLQTLAIILQNNPLLVITNIYDALFRGGMMVIIYEISAEFCYPYSEVIAIAFINSISCFIQWVMMFTVGMFAFPTNKLETEIRQTYIIYLALFAIMTILQHVLIRKANWIQKRYKADSSKISKQNYEQTIFYSTTRSTEGIDSSAILTTR</sequence>
<comment type="subcellular location">
    <subcellularLocation>
        <location evidence="1">Membrane</location>
        <topology evidence="1">Multi-pass membrane protein</topology>
    </subcellularLocation>
</comment>
<feature type="transmembrane region" description="Helical" evidence="5">
    <location>
        <begin position="198"/>
        <end position="219"/>
    </location>
</feature>
<dbReference type="AlphaFoldDB" id="A0A078B897"/>
<dbReference type="Proteomes" id="UP000039865">
    <property type="component" value="Unassembled WGS sequence"/>
</dbReference>
<feature type="transmembrane region" description="Helical" evidence="5">
    <location>
        <begin position="318"/>
        <end position="339"/>
    </location>
</feature>
<feature type="transmembrane region" description="Helical" evidence="5">
    <location>
        <begin position="168"/>
        <end position="186"/>
    </location>
</feature>
<evidence type="ECO:0000256" key="1">
    <source>
        <dbReference type="ARBA" id="ARBA00004141"/>
    </source>
</evidence>
<keyword evidence="3 5" id="KW-1133">Transmembrane helix</keyword>
<dbReference type="SUPFAM" id="SSF103473">
    <property type="entry name" value="MFS general substrate transporter"/>
    <property type="match status" value="1"/>
</dbReference>
<feature type="transmembrane region" description="Helical" evidence="5">
    <location>
        <begin position="122"/>
        <end position="148"/>
    </location>
</feature>
<evidence type="ECO:0000313" key="7">
    <source>
        <dbReference type="Proteomes" id="UP000039865"/>
    </source>
</evidence>
<dbReference type="PANTHER" id="PTHR10924">
    <property type="entry name" value="MAJOR FACILITATOR SUPERFAMILY PROTEIN-RELATED"/>
    <property type="match status" value="1"/>
</dbReference>
<dbReference type="GO" id="GO:0016020">
    <property type="term" value="C:membrane"/>
    <property type="evidence" value="ECO:0007669"/>
    <property type="project" value="UniProtKB-SubCell"/>
</dbReference>
<feature type="transmembrane region" description="Helical" evidence="5">
    <location>
        <begin position="86"/>
        <end position="110"/>
    </location>
</feature>
<dbReference type="OrthoDB" id="6738210at2759"/>
<evidence type="ECO:0008006" key="8">
    <source>
        <dbReference type="Google" id="ProtNLM"/>
    </source>
</evidence>
<keyword evidence="2 5" id="KW-0812">Transmembrane</keyword>